<feature type="transmembrane region" description="Helical" evidence="5">
    <location>
        <begin position="303"/>
        <end position="321"/>
    </location>
</feature>
<dbReference type="PANTHER" id="PTHR31794:SF2">
    <property type="entry name" value="AUXIN EFFLUX TRANSPORTER FAMILY PROTEIN (EUROFUNG)"/>
    <property type="match status" value="1"/>
</dbReference>
<feature type="transmembrane region" description="Helical" evidence="5">
    <location>
        <begin position="102"/>
        <end position="125"/>
    </location>
</feature>
<evidence type="ECO:0000256" key="3">
    <source>
        <dbReference type="ARBA" id="ARBA00022989"/>
    </source>
</evidence>
<evidence type="ECO:0000313" key="7">
    <source>
        <dbReference type="Proteomes" id="UP000716291"/>
    </source>
</evidence>
<keyword evidence="7" id="KW-1185">Reference proteome</keyword>
<name>A0A9P6XDL1_RHIOR</name>
<dbReference type="AlphaFoldDB" id="A0A9P6XDL1"/>
<feature type="transmembrane region" description="Helical" evidence="5">
    <location>
        <begin position="228"/>
        <end position="248"/>
    </location>
</feature>
<evidence type="ECO:0008006" key="8">
    <source>
        <dbReference type="Google" id="ProtNLM"/>
    </source>
</evidence>
<comment type="subcellular location">
    <subcellularLocation>
        <location evidence="1">Membrane</location>
        <topology evidence="1">Multi-pass membrane protein</topology>
    </subcellularLocation>
</comment>
<gene>
    <name evidence="6" type="ORF">G6F64_003906</name>
</gene>
<keyword evidence="2 5" id="KW-0812">Transmembrane</keyword>
<comment type="caution">
    <text evidence="6">The sequence shown here is derived from an EMBL/GenBank/DDBJ whole genome shotgun (WGS) entry which is preliminary data.</text>
</comment>
<evidence type="ECO:0000313" key="6">
    <source>
        <dbReference type="EMBL" id="KAG1311304.1"/>
    </source>
</evidence>
<evidence type="ECO:0000256" key="1">
    <source>
        <dbReference type="ARBA" id="ARBA00004141"/>
    </source>
</evidence>
<feature type="transmembrane region" description="Helical" evidence="5">
    <location>
        <begin position="367"/>
        <end position="391"/>
    </location>
</feature>
<dbReference type="GO" id="GO:0005783">
    <property type="term" value="C:endoplasmic reticulum"/>
    <property type="evidence" value="ECO:0007669"/>
    <property type="project" value="TreeGrafter"/>
</dbReference>
<feature type="transmembrane region" description="Helical" evidence="5">
    <location>
        <begin position="145"/>
        <end position="165"/>
    </location>
</feature>
<dbReference type="InterPro" id="IPR004776">
    <property type="entry name" value="Mem_transp_PIN-like"/>
</dbReference>
<evidence type="ECO:0000256" key="2">
    <source>
        <dbReference type="ARBA" id="ARBA00022692"/>
    </source>
</evidence>
<dbReference type="Pfam" id="PF03547">
    <property type="entry name" value="Mem_trans"/>
    <property type="match status" value="1"/>
</dbReference>
<evidence type="ECO:0000256" key="4">
    <source>
        <dbReference type="ARBA" id="ARBA00023136"/>
    </source>
</evidence>
<organism evidence="6 7">
    <name type="scientific">Rhizopus oryzae</name>
    <name type="common">Mucormycosis agent</name>
    <name type="synonym">Rhizopus arrhizus var. delemar</name>
    <dbReference type="NCBI Taxonomy" id="64495"/>
    <lineage>
        <taxon>Eukaryota</taxon>
        <taxon>Fungi</taxon>
        <taxon>Fungi incertae sedis</taxon>
        <taxon>Mucoromycota</taxon>
        <taxon>Mucoromycotina</taxon>
        <taxon>Mucoromycetes</taxon>
        <taxon>Mucorales</taxon>
        <taxon>Mucorineae</taxon>
        <taxon>Rhizopodaceae</taxon>
        <taxon>Rhizopus</taxon>
    </lineage>
</organism>
<feature type="transmembrane region" description="Helical" evidence="5">
    <location>
        <begin position="43"/>
        <end position="62"/>
    </location>
</feature>
<feature type="transmembrane region" description="Helical" evidence="5">
    <location>
        <begin position="74"/>
        <end position="95"/>
    </location>
</feature>
<dbReference type="GO" id="GO:0055085">
    <property type="term" value="P:transmembrane transport"/>
    <property type="evidence" value="ECO:0007669"/>
    <property type="project" value="InterPro"/>
</dbReference>
<keyword evidence="3 5" id="KW-1133">Transmembrane helix</keyword>
<proteinExistence type="predicted"/>
<reference evidence="6" key="1">
    <citation type="journal article" date="2020" name="Microb. Genom.">
        <title>Genetic diversity of clinical and environmental Mucorales isolates obtained from an investigation of mucormycosis cases among solid organ transplant recipients.</title>
        <authorList>
            <person name="Nguyen M.H."/>
            <person name="Kaul D."/>
            <person name="Muto C."/>
            <person name="Cheng S.J."/>
            <person name="Richter R.A."/>
            <person name="Bruno V.M."/>
            <person name="Liu G."/>
            <person name="Beyhan S."/>
            <person name="Sundermann A.J."/>
            <person name="Mounaud S."/>
            <person name="Pasculle A.W."/>
            <person name="Nierman W.C."/>
            <person name="Driscoll E."/>
            <person name="Cumbie R."/>
            <person name="Clancy C.J."/>
            <person name="Dupont C.L."/>
        </authorList>
    </citation>
    <scope>NUCLEOTIDE SEQUENCE</scope>
    <source>
        <strain evidence="6">GL11</strain>
    </source>
</reference>
<protein>
    <recommendedName>
        <fullName evidence="8">Auxin efflux carrier</fullName>
    </recommendedName>
</protein>
<dbReference type="Proteomes" id="UP000716291">
    <property type="component" value="Unassembled WGS sequence"/>
</dbReference>
<evidence type="ECO:0000256" key="5">
    <source>
        <dbReference type="SAM" id="Phobius"/>
    </source>
</evidence>
<dbReference type="OrthoDB" id="191139at2759"/>
<feature type="transmembrane region" description="Helical" evidence="5">
    <location>
        <begin position="12"/>
        <end position="31"/>
    </location>
</feature>
<dbReference type="GO" id="GO:0016020">
    <property type="term" value="C:membrane"/>
    <property type="evidence" value="ECO:0007669"/>
    <property type="project" value="UniProtKB-SubCell"/>
</dbReference>
<dbReference type="EMBL" id="JAANQT010000403">
    <property type="protein sequence ID" value="KAG1311304.1"/>
    <property type="molecule type" value="Genomic_DNA"/>
</dbReference>
<feature type="transmembrane region" description="Helical" evidence="5">
    <location>
        <begin position="333"/>
        <end position="355"/>
    </location>
</feature>
<keyword evidence="4 5" id="KW-0472">Membrane</keyword>
<dbReference type="PANTHER" id="PTHR31794">
    <property type="entry name" value="AUXIN EFFLUX TRANSPORTER FAMILY PROTEIN (EUROFUNG)"/>
    <property type="match status" value="1"/>
</dbReference>
<accession>A0A9P6XDL1</accession>
<sequence>MLGLILSSVQAIMQVMTIVFAGTLLATCGYIDDEQQKWLSRLNMIFFTPCLLFVNIASVVSLERLLNLWPVPAFYITFMFISWIFCQTVSPLFDIDKHQKRFVLACTMFSNANSLPVAIMSGLAISEAGKSLYREVGDSQAIVAARGVSYILFFGLFSNFFRWSFGFNLLRKESKDEEEVVADYTSIISHADPATLTSYGSIRTSEKDSSPLFRKIIKYIQGFMSPPLYAAILAFLVGLCNPLKNILYNKDSFFYVSFTHAIESCGKASVPIVLICLGAQLKTIRQAQGTISNKVQQTVKVTLLIRVFLVPLCIIPIIYAFSRLKLDLAKDPVFIVSMVIAGCMPTSINLAQITQANRAFQDEMLHVLFWSYGVACIPLCTFIVFAALYIVKELA</sequence>